<name>A0A428MTZ2_9BACI</name>
<dbReference type="InterPro" id="IPR036291">
    <property type="entry name" value="NAD(P)-bd_dom_sf"/>
</dbReference>
<organism evidence="4 5">
    <name type="scientific">Salibacterium salarium</name>
    <dbReference type="NCBI Taxonomy" id="284579"/>
    <lineage>
        <taxon>Bacteria</taxon>
        <taxon>Bacillati</taxon>
        <taxon>Bacillota</taxon>
        <taxon>Bacilli</taxon>
        <taxon>Bacillales</taxon>
        <taxon>Bacillaceae</taxon>
    </lineage>
</organism>
<sequence>MCIIIWEIESVCQVFIGIIYSPAVSGKGAVRMVREAKNIIITGASSGIGTELAKMAASKGDYPILLARSYSKLKDLQTQLLQQYSCYSAIYQVDVADEGKVAAVVNEIEQHFHRIDVVINNAGVGTFATVENIRSEDARAMVDVNILGTFYITQAVLPHMKKQHAGHIINIGSQAGRLATPKSSMYAAAKHALIGFSNAVRLESSAFSIHVSTVNPGPVRTPFIKKADPSGNYEKAVEKFFIEPSKLAERILGLIEHPRRELNLPWWMAAVSKIYAIMPTILEKLAGKQFKKK</sequence>
<gene>
    <name evidence="4" type="ORF">D7Z54_30390</name>
</gene>
<evidence type="ECO:0000313" key="4">
    <source>
        <dbReference type="EMBL" id="RSL29603.1"/>
    </source>
</evidence>
<dbReference type="PRINTS" id="PR00080">
    <property type="entry name" value="SDRFAMILY"/>
</dbReference>
<dbReference type="PANTHER" id="PTHR44196:SF1">
    <property type="entry name" value="DEHYDROGENASE_REDUCTASE SDR FAMILY MEMBER 7B"/>
    <property type="match status" value="1"/>
</dbReference>
<protein>
    <submittedName>
        <fullName evidence="4">SDR family oxidoreductase</fullName>
    </submittedName>
</protein>
<dbReference type="GO" id="GO:0016020">
    <property type="term" value="C:membrane"/>
    <property type="evidence" value="ECO:0007669"/>
    <property type="project" value="TreeGrafter"/>
</dbReference>
<evidence type="ECO:0000256" key="2">
    <source>
        <dbReference type="ARBA" id="ARBA00023002"/>
    </source>
</evidence>
<dbReference type="InterPro" id="IPR002347">
    <property type="entry name" value="SDR_fam"/>
</dbReference>
<accession>A0A428MTZ2</accession>
<proteinExistence type="inferred from homology"/>
<dbReference type="OrthoDB" id="9793345at2"/>
<dbReference type="SUPFAM" id="SSF51735">
    <property type="entry name" value="NAD(P)-binding Rossmann-fold domains"/>
    <property type="match status" value="1"/>
</dbReference>
<dbReference type="Gene3D" id="3.40.50.720">
    <property type="entry name" value="NAD(P)-binding Rossmann-like Domain"/>
    <property type="match status" value="1"/>
</dbReference>
<dbReference type="PRINTS" id="PR00081">
    <property type="entry name" value="GDHRDH"/>
</dbReference>
<comment type="similarity">
    <text evidence="1 3">Belongs to the short-chain dehydrogenases/reductases (SDR) family.</text>
</comment>
<dbReference type="GO" id="GO:0016491">
    <property type="term" value="F:oxidoreductase activity"/>
    <property type="evidence" value="ECO:0007669"/>
    <property type="project" value="UniProtKB-KW"/>
</dbReference>
<evidence type="ECO:0000256" key="3">
    <source>
        <dbReference type="RuleBase" id="RU000363"/>
    </source>
</evidence>
<dbReference type="PANTHER" id="PTHR44196">
    <property type="entry name" value="DEHYDROGENASE/REDUCTASE SDR FAMILY MEMBER 7B"/>
    <property type="match status" value="1"/>
</dbReference>
<keyword evidence="2" id="KW-0560">Oxidoreductase</keyword>
<reference evidence="4 5" key="1">
    <citation type="submission" date="2018-10" db="EMBL/GenBank/DDBJ databases">
        <title>Draft genome sequence of Bacillus salarius IM0101, isolated from a hypersaline soil in Inner Mongolia, China.</title>
        <authorList>
            <person name="Yamprayoonswat W."/>
            <person name="Boonvisut S."/>
            <person name="Jumpathong W."/>
            <person name="Sittihan S."/>
            <person name="Ruangsuj P."/>
            <person name="Wanthongcharoen S."/>
            <person name="Thongpramul N."/>
            <person name="Pimmason S."/>
            <person name="Yu B."/>
            <person name="Yasawong M."/>
        </authorList>
    </citation>
    <scope>NUCLEOTIDE SEQUENCE [LARGE SCALE GENOMIC DNA]</scope>
    <source>
        <strain evidence="4 5">IM0101</strain>
    </source>
</reference>
<dbReference type="Proteomes" id="UP000275076">
    <property type="component" value="Unassembled WGS sequence"/>
</dbReference>
<evidence type="ECO:0000256" key="1">
    <source>
        <dbReference type="ARBA" id="ARBA00006484"/>
    </source>
</evidence>
<dbReference type="PROSITE" id="PS00061">
    <property type="entry name" value="ADH_SHORT"/>
    <property type="match status" value="1"/>
</dbReference>
<dbReference type="InterPro" id="IPR020904">
    <property type="entry name" value="Sc_DH/Rdtase_CS"/>
</dbReference>
<keyword evidence="5" id="KW-1185">Reference proteome</keyword>
<dbReference type="EMBL" id="RBVX01000059">
    <property type="protein sequence ID" value="RSL29603.1"/>
    <property type="molecule type" value="Genomic_DNA"/>
</dbReference>
<evidence type="ECO:0000313" key="5">
    <source>
        <dbReference type="Proteomes" id="UP000275076"/>
    </source>
</evidence>
<dbReference type="Pfam" id="PF00106">
    <property type="entry name" value="adh_short"/>
    <property type="match status" value="1"/>
</dbReference>
<dbReference type="AlphaFoldDB" id="A0A428MTZ2"/>
<dbReference type="PIRSF" id="PIRSF000126">
    <property type="entry name" value="11-beta-HSD1"/>
    <property type="match status" value="1"/>
</dbReference>
<comment type="caution">
    <text evidence="4">The sequence shown here is derived from an EMBL/GenBank/DDBJ whole genome shotgun (WGS) entry which is preliminary data.</text>
</comment>